<dbReference type="InterPro" id="IPR008863">
    <property type="entry name" value="Toxic_anion-R_TelA"/>
</dbReference>
<protein>
    <submittedName>
        <fullName evidence="3">Toxic anion resistance protein</fullName>
    </submittedName>
</protein>
<gene>
    <name evidence="3" type="ORF">ABC977_17915</name>
</gene>
<evidence type="ECO:0000313" key="3">
    <source>
        <dbReference type="EMBL" id="MEY6434271.1"/>
    </source>
</evidence>
<evidence type="ECO:0000256" key="1">
    <source>
        <dbReference type="ARBA" id="ARBA00005541"/>
    </source>
</evidence>
<comment type="similarity">
    <text evidence="1">Belongs to the TelA family.</text>
</comment>
<keyword evidence="4" id="KW-1185">Reference proteome</keyword>
<dbReference type="Pfam" id="PF05816">
    <property type="entry name" value="TelA"/>
    <property type="match status" value="1"/>
</dbReference>
<evidence type="ECO:0000256" key="2">
    <source>
        <dbReference type="SAM" id="MobiDB-lite"/>
    </source>
</evidence>
<dbReference type="Proteomes" id="UP001564408">
    <property type="component" value="Unassembled WGS sequence"/>
</dbReference>
<dbReference type="RefSeq" id="WP_369668651.1">
    <property type="nucleotide sequence ID" value="NZ_JBDKXB010000063.1"/>
</dbReference>
<feature type="compositionally biased region" description="Basic and acidic residues" evidence="2">
    <location>
        <begin position="24"/>
        <end position="33"/>
    </location>
</feature>
<feature type="region of interest" description="Disordered" evidence="2">
    <location>
        <begin position="1"/>
        <end position="36"/>
    </location>
</feature>
<sequence length="399" mass="44286">MSPSHPETPSSSFMSLSLPPADEIEARVKRESDPDTELQDPALVALADRFLAELSATTTGERIDHRHRQAVDEMGLAVQRQAAHRSKMLEAPIRQLAHEGDEGGPVARSLVDLRTRMQELDPQRHNLSRDGLSRILGLIPGVGTPLQRYFHRFETAQGALDAILKDLEAGKDRLYRDNVSLGDDQASLRESLDQLRRQIALGRLIDARLAERAAGLAPEAPERRLLEEELLFPLRQRVVDLQQQLAVSQQGILALEVVIRNNRELMRGVDRAINVTVSALNVAVTVALALANQRLVLDHVEALNTTTSDLIAGTSRALRTQGVEIQNRAASTVLDMEQLEQAFADVIGAIDEVARYRREALPRLDAQIDRLEELSRQGEEAIQRMDQGNATEIARAVER</sequence>
<evidence type="ECO:0000313" key="4">
    <source>
        <dbReference type="Proteomes" id="UP001564408"/>
    </source>
</evidence>
<dbReference type="PANTHER" id="PTHR38432">
    <property type="entry name" value="TELA-LIKE PROTEIN SAOUHSC_01408"/>
    <property type="match status" value="1"/>
</dbReference>
<organism evidence="3 4">
    <name type="scientific">Thioalkalicoccus limnaeus</name>
    <dbReference type="NCBI Taxonomy" id="120681"/>
    <lineage>
        <taxon>Bacteria</taxon>
        <taxon>Pseudomonadati</taxon>
        <taxon>Pseudomonadota</taxon>
        <taxon>Gammaproteobacteria</taxon>
        <taxon>Chromatiales</taxon>
        <taxon>Chromatiaceae</taxon>
        <taxon>Thioalkalicoccus</taxon>
    </lineage>
</organism>
<comment type="caution">
    <text evidence="3">The sequence shown here is derived from an EMBL/GenBank/DDBJ whole genome shotgun (WGS) entry which is preliminary data.</text>
</comment>
<dbReference type="PANTHER" id="PTHR38432:SF1">
    <property type="entry name" value="TELA-LIKE PROTEIN SAOUHSC_01408"/>
    <property type="match status" value="1"/>
</dbReference>
<reference evidence="3 4" key="1">
    <citation type="submission" date="2024-05" db="EMBL/GenBank/DDBJ databases">
        <title>Genome Sequence and Characterization of the New Strain Purple Sulfur Bacterium of Genus Thioalkalicoccus.</title>
        <authorList>
            <person name="Bryantseva I.A."/>
            <person name="Kyndt J.A."/>
            <person name="Imhoff J.F."/>
        </authorList>
    </citation>
    <scope>NUCLEOTIDE SEQUENCE [LARGE SCALE GENOMIC DNA]</scope>
    <source>
        <strain evidence="3 4">Um2</strain>
    </source>
</reference>
<dbReference type="EMBL" id="JBDKXB010000063">
    <property type="protein sequence ID" value="MEY6434271.1"/>
    <property type="molecule type" value="Genomic_DNA"/>
</dbReference>
<accession>A0ABV4BIB2</accession>
<feature type="compositionally biased region" description="Low complexity" evidence="2">
    <location>
        <begin position="9"/>
        <end position="20"/>
    </location>
</feature>
<proteinExistence type="inferred from homology"/>
<name>A0ABV4BIB2_9GAMM</name>